<dbReference type="RefSeq" id="XP_030386702.1">
    <property type="nucleotide sequence ID" value="XM_030530842.1"/>
</dbReference>
<accession>A0A6J2UHQ7</accession>
<dbReference type="GeneID" id="115633400"/>
<evidence type="ECO:0000313" key="1">
    <source>
        <dbReference type="Proteomes" id="UP000504634"/>
    </source>
</evidence>
<evidence type="ECO:0000313" key="2">
    <source>
        <dbReference type="RefSeq" id="XP_030386702.1"/>
    </source>
</evidence>
<protein>
    <submittedName>
        <fullName evidence="2">Uncharacterized protein LOC115633400</fullName>
    </submittedName>
</protein>
<dbReference type="AlphaFoldDB" id="A0A6J2UHQ7"/>
<dbReference type="Proteomes" id="UP000504634">
    <property type="component" value="Unplaced"/>
</dbReference>
<keyword evidence="1" id="KW-1185">Reference proteome</keyword>
<reference evidence="2" key="1">
    <citation type="submission" date="2025-08" db="UniProtKB">
        <authorList>
            <consortium name="RefSeq"/>
        </authorList>
    </citation>
    <scope>IDENTIFICATION</scope>
    <source>
        <strain evidence="2">11010-0011.00</strain>
        <tissue evidence="2">Whole body</tissue>
    </source>
</reference>
<sequence length="206" mass="22129">MRDACYGCFFRAGSIPDGPSQLFSLNDCARLYIQQSNYSACATNLQAIVDGNRPVPDAGPASAGFCYGGYCEFVRCVRRINTQQLILSCYNETRGTLDLTTGMDQIYFFTNITSCILAKTRCSQYNPITGELQNSLIRPPPAGGPVNVGPVPVVGTVPPVVLNALQITESGDMRILAFPTAITSVSDPFCAAPPPLLQAGFSTYFC</sequence>
<name>A0A6J2UHQ7_DROLE</name>
<gene>
    <name evidence="2" type="primary">LOC115633400</name>
</gene>
<proteinExistence type="predicted"/>
<organism evidence="1 2">
    <name type="scientific">Drosophila lebanonensis</name>
    <name type="common">Fruit fly</name>
    <name type="synonym">Scaptodrosophila lebanonensis</name>
    <dbReference type="NCBI Taxonomy" id="7225"/>
    <lineage>
        <taxon>Eukaryota</taxon>
        <taxon>Metazoa</taxon>
        <taxon>Ecdysozoa</taxon>
        <taxon>Arthropoda</taxon>
        <taxon>Hexapoda</taxon>
        <taxon>Insecta</taxon>
        <taxon>Pterygota</taxon>
        <taxon>Neoptera</taxon>
        <taxon>Endopterygota</taxon>
        <taxon>Diptera</taxon>
        <taxon>Brachycera</taxon>
        <taxon>Muscomorpha</taxon>
        <taxon>Ephydroidea</taxon>
        <taxon>Drosophilidae</taxon>
        <taxon>Scaptodrosophila</taxon>
    </lineage>
</organism>
<dbReference type="OrthoDB" id="6752508at2759"/>